<feature type="domain" description="GTPase-associated protein 1-like C-terminal" evidence="2">
    <location>
        <begin position="238"/>
        <end position="783"/>
    </location>
</feature>
<accession>A0A4Y3QSY6</accession>
<reference evidence="3 4" key="1">
    <citation type="submission" date="2019-06" db="EMBL/GenBank/DDBJ databases">
        <title>Whole genome shotgun sequence of Streptomyces cacaoi subsp. cacaoi NBRC 12748.</title>
        <authorList>
            <person name="Hosoyama A."/>
            <person name="Uohara A."/>
            <person name="Ohji S."/>
            <person name="Ichikawa N."/>
        </authorList>
    </citation>
    <scope>NUCLEOTIDE SEQUENCE [LARGE SCALE GENOMIC DNA]</scope>
    <source>
        <strain evidence="3 4">NBRC 12748</strain>
    </source>
</reference>
<feature type="domain" description="GTPase-associated protein 1 middle" evidence="1">
    <location>
        <begin position="117"/>
        <end position="205"/>
    </location>
</feature>
<comment type="caution">
    <text evidence="3">The sequence shown here is derived from an EMBL/GenBank/DDBJ whole genome shotgun (WGS) entry which is preliminary data.</text>
</comment>
<evidence type="ECO:0000259" key="2">
    <source>
        <dbReference type="Pfam" id="PF20052"/>
    </source>
</evidence>
<evidence type="ECO:0000313" key="4">
    <source>
        <dbReference type="Proteomes" id="UP000319210"/>
    </source>
</evidence>
<dbReference type="AlphaFoldDB" id="A0A4Y3QSY6"/>
<dbReference type="Proteomes" id="UP000319210">
    <property type="component" value="Unassembled WGS sequence"/>
</dbReference>
<dbReference type="InterPro" id="IPR049532">
    <property type="entry name" value="GAP1-like_C"/>
</dbReference>
<sequence length="792" mass="85056">MGVQTRQLSYRVGEGAATDEVFADPGAGAPDVPDELRDEIELLIGVSAAPGALSFSRLPDGGRLLCRAGDGRVQALHLPAGAPEPADGPLPVDAWHTPARGRRDTARRAGTASADLARGNAARLVPFLTDVRRLFGSPAGRPLVLAEADPRTVEHWIALACASLPGPYARALTFVTRTTRPHDAPQQILGIGPEADFDREDPETLAHLYRVHDGLGGPGSPPGDGRDDWWARLTARLWLAGVPPEPAADGAGPFALAPLWRQVLELDEPFTAEGDVLPPQVLRDAGLWQAASAAGVLAALVERLTGAAGPAPGGGSPGIRQLATVCRELHDSGAGEAIVEPLALALARRRYARAYADGVLPREEDLGGIPLSDAARRRLRAELRDTWGPRVEKDLAQRLSGPVPAWAGPLELALFLGMDVVDRGADAVAAALPDPGQGAQAVALLDRLADPALDRRVLDRLGAPASGPGPERRRRVEDLLALAAARPQGTWLERRLEYAPLAVRFAVATVQLRSRHPAPGDGPAGGELFAALAAREAVPGGRGDARTVRELWAFVWPDGGPDRTEVPTLLGACDSLLLLQAGGGEALGAWLTDPDRFDPLLLDTATRLRTALGLDPRVRATAELLVAVPALAEGRISLREAVHTVPRLRRQAAPLTPAVDEHTARNLAVWLARTDLAREPQAMRYLVCQAEEAVVTEYGRCVRRHYDSADQLITLAGNHVRTASLFHLWFHADEQRTAHWERMAKNLCEEVLGRAARHMDDARLAAVAARLRHDHGHTWEEAWNKWLARIRR</sequence>
<dbReference type="EMBL" id="BJMM01000003">
    <property type="protein sequence ID" value="GEB48445.1"/>
    <property type="molecule type" value="Genomic_DNA"/>
</dbReference>
<dbReference type="Pfam" id="PF20052">
    <property type="entry name" value="GAP1-C"/>
    <property type="match status" value="1"/>
</dbReference>
<dbReference type="RefSeq" id="WP_086817677.1">
    <property type="nucleotide sequence ID" value="NZ_BJMM01000003.1"/>
</dbReference>
<keyword evidence="4" id="KW-1185">Reference proteome</keyword>
<proteinExistence type="predicted"/>
<dbReference type="Pfam" id="PF20014">
    <property type="entry name" value="GAP1-M"/>
    <property type="match status" value="1"/>
</dbReference>
<organism evidence="3 4">
    <name type="scientific">Streptomyces cacaoi</name>
    <dbReference type="NCBI Taxonomy" id="1898"/>
    <lineage>
        <taxon>Bacteria</taxon>
        <taxon>Bacillati</taxon>
        <taxon>Actinomycetota</taxon>
        <taxon>Actinomycetes</taxon>
        <taxon>Kitasatosporales</taxon>
        <taxon>Streptomycetaceae</taxon>
        <taxon>Streptomyces</taxon>
    </lineage>
</organism>
<evidence type="ECO:0000259" key="1">
    <source>
        <dbReference type="Pfam" id="PF20014"/>
    </source>
</evidence>
<name>A0A4Y3QSY6_STRCI</name>
<dbReference type="OrthoDB" id="167038at2"/>
<protein>
    <submittedName>
        <fullName evidence="3">Uncharacterized protein</fullName>
    </submittedName>
</protein>
<gene>
    <name evidence="3" type="ORF">SCA03_09960</name>
</gene>
<evidence type="ECO:0000313" key="3">
    <source>
        <dbReference type="EMBL" id="GEB48445.1"/>
    </source>
</evidence>
<dbReference type="InterPro" id="IPR045401">
    <property type="entry name" value="GAP1-M"/>
</dbReference>